<dbReference type="Pfam" id="PF01476">
    <property type="entry name" value="LysM"/>
    <property type="match status" value="1"/>
</dbReference>
<dbReference type="PROSITE" id="PS51257">
    <property type="entry name" value="PROKAR_LIPOPROTEIN"/>
    <property type="match status" value="1"/>
</dbReference>
<keyword evidence="6" id="KW-1185">Reference proteome</keyword>
<gene>
    <name evidence="5" type="ORF">DFR29_107255</name>
</gene>
<evidence type="ECO:0000256" key="2">
    <source>
        <dbReference type="SAM" id="MobiDB-lite"/>
    </source>
</evidence>
<dbReference type="InterPro" id="IPR018392">
    <property type="entry name" value="LysM"/>
</dbReference>
<dbReference type="PANTHER" id="PTHR37423:SF2">
    <property type="entry name" value="MEMBRANE-BOUND LYTIC MUREIN TRANSGLYCOSYLASE C"/>
    <property type="match status" value="1"/>
</dbReference>
<dbReference type="CDD" id="cd00118">
    <property type="entry name" value="LysM"/>
    <property type="match status" value="1"/>
</dbReference>
<feature type="signal peptide" evidence="3">
    <location>
        <begin position="1"/>
        <end position="20"/>
    </location>
</feature>
<comment type="caution">
    <text evidence="5">The sequence shown here is derived from an EMBL/GenBank/DDBJ whole genome shotgun (WGS) entry which is preliminary data.</text>
</comment>
<dbReference type="InterPro" id="IPR023346">
    <property type="entry name" value="Lysozyme-like_dom_sf"/>
</dbReference>
<dbReference type="InterPro" id="IPR036779">
    <property type="entry name" value="LysM_dom_sf"/>
</dbReference>
<dbReference type="Proteomes" id="UP000295293">
    <property type="component" value="Unassembled WGS sequence"/>
</dbReference>
<dbReference type="InterPro" id="IPR008258">
    <property type="entry name" value="Transglycosylase_SLT_dom_1"/>
</dbReference>
<name>A0A4R6YX54_9GAMM</name>
<keyword evidence="3" id="KW-0732">Signal</keyword>
<dbReference type="Gene3D" id="3.10.350.10">
    <property type="entry name" value="LysM domain"/>
    <property type="match status" value="1"/>
</dbReference>
<dbReference type="OrthoDB" id="9815002at2"/>
<feature type="domain" description="LysM" evidence="4">
    <location>
        <begin position="454"/>
        <end position="500"/>
    </location>
</feature>
<dbReference type="SUPFAM" id="SSF53955">
    <property type="entry name" value="Lysozyme-like"/>
    <property type="match status" value="1"/>
</dbReference>
<dbReference type="Gene3D" id="1.10.530.10">
    <property type="match status" value="1"/>
</dbReference>
<reference evidence="5 6" key="1">
    <citation type="submission" date="2019-03" db="EMBL/GenBank/DDBJ databases">
        <title>Genomic Encyclopedia of Type Strains, Phase IV (KMG-IV): sequencing the most valuable type-strain genomes for metagenomic binning, comparative biology and taxonomic classification.</title>
        <authorList>
            <person name="Goeker M."/>
        </authorList>
    </citation>
    <scope>NUCLEOTIDE SEQUENCE [LARGE SCALE GENOMIC DNA]</scope>
    <source>
        <strain evidence="5 6">DSM 21667</strain>
    </source>
</reference>
<dbReference type="RefSeq" id="WP_133819147.1">
    <property type="nucleotide sequence ID" value="NZ_SNZH01000007.1"/>
</dbReference>
<comment type="similarity">
    <text evidence="1">Belongs to the transglycosylase Slt family.</text>
</comment>
<evidence type="ECO:0000256" key="1">
    <source>
        <dbReference type="ARBA" id="ARBA00007734"/>
    </source>
</evidence>
<dbReference type="Pfam" id="PF01464">
    <property type="entry name" value="SLT"/>
    <property type="match status" value="1"/>
</dbReference>
<dbReference type="PANTHER" id="PTHR37423">
    <property type="entry name" value="SOLUBLE LYTIC MUREIN TRANSGLYCOSYLASE-RELATED"/>
    <property type="match status" value="1"/>
</dbReference>
<dbReference type="PROSITE" id="PS51782">
    <property type="entry name" value="LYSM"/>
    <property type="match status" value="1"/>
</dbReference>
<dbReference type="AlphaFoldDB" id="A0A4R6YX54"/>
<evidence type="ECO:0000259" key="4">
    <source>
        <dbReference type="PROSITE" id="PS51782"/>
    </source>
</evidence>
<protein>
    <submittedName>
        <fullName evidence="5">Membrane-bound lytic murein transglycosylase D</fullName>
    </submittedName>
</protein>
<sequence>MYRLRFVPALAASLLLAACAGTPAKSDKAAKAPTAVDEAEIGTLYARLGEAVQRYEGSADLAASGERERAAREGNAALDDLRAAALRCKQLPGCEEERFLSAFDGLLRRDAPATAAAGGEKDAAPGEDGVPEAAGEGSPVVADLPETARAITLLKGRPLAEMIAVNEPVKAALEEWLTQYRPNLIQAYVNYQYMRQLMWPEYEKAGLPEALLFGFIAKESGGKVHAVSRSGASGPLQFMYATGLRFGLSTENGFDQRFDPALSARANAAYLNEQLRIFNNDLELVLAAYNGGEGRVGRLAGGGRARFYDSSVYTALAPETREYVPMVLAAAWLFMHPERYNLNFPRIETKLGSVVLPRSMSLSELSICFGQEGGSREGWFRTLRNLNPAYDHQASLPPGTRLDVPAVLEAAFPRTCAQGQWQALAAELHRASMPLVSTPSPALAARNRAAAGRSSYTVRKGDTLAAIARKHRCAEVREIASLNRLRAPGYAIKPGQTLQIPGCSR</sequence>
<dbReference type="SMART" id="SM00257">
    <property type="entry name" value="LysM"/>
    <property type="match status" value="1"/>
</dbReference>
<evidence type="ECO:0000256" key="3">
    <source>
        <dbReference type="SAM" id="SignalP"/>
    </source>
</evidence>
<dbReference type="EMBL" id="SNZH01000007">
    <property type="protein sequence ID" value="TDR43242.1"/>
    <property type="molecule type" value="Genomic_DNA"/>
</dbReference>
<feature type="chain" id="PRO_5020941373" evidence="3">
    <location>
        <begin position="21"/>
        <end position="505"/>
    </location>
</feature>
<accession>A0A4R6YX54</accession>
<evidence type="ECO:0000313" key="6">
    <source>
        <dbReference type="Proteomes" id="UP000295293"/>
    </source>
</evidence>
<evidence type="ECO:0000313" key="5">
    <source>
        <dbReference type="EMBL" id="TDR43242.1"/>
    </source>
</evidence>
<proteinExistence type="inferred from homology"/>
<feature type="region of interest" description="Disordered" evidence="2">
    <location>
        <begin position="114"/>
        <end position="139"/>
    </location>
</feature>
<organism evidence="5 6">
    <name type="scientific">Tahibacter aquaticus</name>
    <dbReference type="NCBI Taxonomy" id="520092"/>
    <lineage>
        <taxon>Bacteria</taxon>
        <taxon>Pseudomonadati</taxon>
        <taxon>Pseudomonadota</taxon>
        <taxon>Gammaproteobacteria</taxon>
        <taxon>Lysobacterales</taxon>
        <taxon>Rhodanobacteraceae</taxon>
        <taxon>Tahibacter</taxon>
    </lineage>
</organism>
<dbReference type="SUPFAM" id="SSF54106">
    <property type="entry name" value="LysM domain"/>
    <property type="match status" value="1"/>
</dbReference>